<dbReference type="Pfam" id="PF13343">
    <property type="entry name" value="SBP_bac_6"/>
    <property type="match status" value="1"/>
</dbReference>
<keyword evidence="5" id="KW-1185">Reference proteome</keyword>
<reference evidence="5" key="1">
    <citation type="journal article" date="2019" name="Int. J. Syst. Evol. Microbiol.">
        <title>The Global Catalogue of Microorganisms (GCM) 10K type strain sequencing project: providing services to taxonomists for standard genome sequencing and annotation.</title>
        <authorList>
            <consortium name="The Broad Institute Genomics Platform"/>
            <consortium name="The Broad Institute Genome Sequencing Center for Infectious Disease"/>
            <person name="Wu L."/>
            <person name="Ma J."/>
        </authorList>
    </citation>
    <scope>NUCLEOTIDE SEQUENCE [LARGE SCALE GENOMIC DNA]</scope>
    <source>
        <strain evidence="5">CGMCC 1.16444</strain>
    </source>
</reference>
<evidence type="ECO:0000256" key="3">
    <source>
        <dbReference type="SAM" id="SignalP"/>
    </source>
</evidence>
<comment type="caution">
    <text evidence="4">The sequence shown here is derived from an EMBL/GenBank/DDBJ whole genome shotgun (WGS) entry which is preliminary data.</text>
</comment>
<dbReference type="SUPFAM" id="SSF53850">
    <property type="entry name" value="Periplasmic binding protein-like II"/>
    <property type="match status" value="1"/>
</dbReference>
<organism evidence="4 5">
    <name type="scientific">Flaviflagellibacter deserti</name>
    <dbReference type="NCBI Taxonomy" id="2267266"/>
    <lineage>
        <taxon>Bacteria</taxon>
        <taxon>Pseudomonadati</taxon>
        <taxon>Pseudomonadota</taxon>
        <taxon>Alphaproteobacteria</taxon>
        <taxon>Hyphomicrobiales</taxon>
        <taxon>Flaviflagellibacter</taxon>
    </lineage>
</organism>
<dbReference type="PANTHER" id="PTHR30006">
    <property type="entry name" value="THIAMINE-BINDING PERIPLASMIC PROTEIN-RELATED"/>
    <property type="match status" value="1"/>
</dbReference>
<evidence type="ECO:0000256" key="1">
    <source>
        <dbReference type="ARBA" id="ARBA00008520"/>
    </source>
</evidence>
<dbReference type="EMBL" id="JBHSJF010000004">
    <property type="protein sequence ID" value="MFC5067210.1"/>
    <property type="molecule type" value="Genomic_DNA"/>
</dbReference>
<proteinExistence type="inferred from homology"/>
<keyword evidence="2 3" id="KW-0732">Signal</keyword>
<sequence>MSAFSLSRPLAYAAVAISMLPMPAFAQSKEVNIYTTREPGLIQPMLDAFQEKTGIKANSVFIKEGLGERVKAEGQNSPADLLIAVDIGNLKDLVDQGVTQPIVSKVLDSEVPANLRAADHSWTSLTLRARVFYTSKDRVKDTNITYEDLADPKWKGKVCIRSGKHPYNVAMIAAFIAKHGEAKTEEWLKGVKANLARKAAGGDRDVARDILGGICDIGPANSYYVGLMRTAKEDEQRKWGEAINVLFPTFSDGVGTHVNVSGAALAKNAPNKDNAIALLDFLASPDVQKLYADDNFEYPIVGEPNPTIKALGTLKVDSLSLTEIASHRKLAAELIDRVGFDN</sequence>
<dbReference type="PIRSF" id="PIRSF002825">
    <property type="entry name" value="CfbpA"/>
    <property type="match status" value="1"/>
</dbReference>
<accession>A0ABV9Z0H9</accession>
<dbReference type="CDD" id="cd13542">
    <property type="entry name" value="PBP2_FutA1_ilke"/>
    <property type="match status" value="1"/>
</dbReference>
<dbReference type="Proteomes" id="UP001595796">
    <property type="component" value="Unassembled WGS sequence"/>
</dbReference>
<feature type="signal peptide" evidence="3">
    <location>
        <begin position="1"/>
        <end position="26"/>
    </location>
</feature>
<gene>
    <name evidence="4" type="ORF">ACFPFW_04180</name>
</gene>
<dbReference type="PANTHER" id="PTHR30006:SF15">
    <property type="entry name" value="IRON-UTILIZATION PERIPLASMIC PROTEIN"/>
    <property type="match status" value="1"/>
</dbReference>
<evidence type="ECO:0000313" key="5">
    <source>
        <dbReference type="Proteomes" id="UP001595796"/>
    </source>
</evidence>
<protein>
    <submittedName>
        <fullName evidence="4">Fe(3+) ABC transporter substrate-binding protein</fullName>
    </submittedName>
</protein>
<name>A0ABV9Z0H9_9HYPH</name>
<dbReference type="RefSeq" id="WP_114957172.1">
    <property type="nucleotide sequence ID" value="NZ_JBHSJF010000004.1"/>
</dbReference>
<feature type="chain" id="PRO_5047264567" evidence="3">
    <location>
        <begin position="27"/>
        <end position="342"/>
    </location>
</feature>
<dbReference type="Gene3D" id="3.40.190.10">
    <property type="entry name" value="Periplasmic binding protein-like II"/>
    <property type="match status" value="2"/>
</dbReference>
<evidence type="ECO:0000256" key="2">
    <source>
        <dbReference type="ARBA" id="ARBA00022729"/>
    </source>
</evidence>
<evidence type="ECO:0000313" key="4">
    <source>
        <dbReference type="EMBL" id="MFC5067210.1"/>
    </source>
</evidence>
<comment type="similarity">
    <text evidence="1">Belongs to the bacterial solute-binding protein 1 family.</text>
</comment>
<dbReference type="InterPro" id="IPR026045">
    <property type="entry name" value="Ferric-bd"/>
</dbReference>